<dbReference type="OrthoDB" id="9779797at2"/>
<reference evidence="1 2" key="1">
    <citation type="submission" date="2019-06" db="EMBL/GenBank/DDBJ databases">
        <title>Sequencing the genomes of 1000 actinobacteria strains.</title>
        <authorList>
            <person name="Klenk H.-P."/>
        </authorList>
    </citation>
    <scope>NUCLEOTIDE SEQUENCE [LARGE SCALE GENOMIC DNA]</scope>
    <source>
        <strain evidence="1 2">DSM 18607</strain>
    </source>
</reference>
<proteinExistence type="predicted"/>
<dbReference type="Proteomes" id="UP000317893">
    <property type="component" value="Unassembled WGS sequence"/>
</dbReference>
<evidence type="ECO:0000313" key="1">
    <source>
        <dbReference type="EMBL" id="TQJ07445.1"/>
    </source>
</evidence>
<dbReference type="Pfam" id="PF11199">
    <property type="entry name" value="DUF2891"/>
    <property type="match status" value="1"/>
</dbReference>
<dbReference type="EMBL" id="VFMN01000001">
    <property type="protein sequence ID" value="TQJ07445.1"/>
    <property type="molecule type" value="Genomic_DNA"/>
</dbReference>
<sequence>MSDWRRDRAPGWARTVVEVLRTTYPYAAQHVARGPDDVDVTPTRLHPSFHGSFDWHSSVHMQWSGVRLLDLAGEHLEDAVRRELVAELDARLTPAHVTVEADYLRAHPHFERPYGWAWAMMLAAATTSSAVPQAASWAEATRPLADAVADLVLDWLPRLAYPVRSGEHANTAFGLALVHEAAGVLGRDDVVAAVGERAADWYGADRDYPVAWEPGGSDFLSPALSEADLLRRVLTPADLRPWLAGFLPGLGSADDPLLAPTRVLDPTDGKAVHLHGLSLSRAWQLRGLAPSLPGVDAADADARRARVEGTTRARVEQVEQEITGGDFMSTHWLVSFALLAETAGEQGH</sequence>
<dbReference type="InterPro" id="IPR021365">
    <property type="entry name" value="DUF2891"/>
</dbReference>
<organism evidence="1 2">
    <name type="scientific">Lapillicoccus jejuensis</name>
    <dbReference type="NCBI Taxonomy" id="402171"/>
    <lineage>
        <taxon>Bacteria</taxon>
        <taxon>Bacillati</taxon>
        <taxon>Actinomycetota</taxon>
        <taxon>Actinomycetes</taxon>
        <taxon>Micrococcales</taxon>
        <taxon>Intrasporangiaceae</taxon>
        <taxon>Lapillicoccus</taxon>
    </lineage>
</organism>
<accession>A0A542DWL3</accession>
<comment type="caution">
    <text evidence="1">The sequence shown here is derived from an EMBL/GenBank/DDBJ whole genome shotgun (WGS) entry which is preliminary data.</text>
</comment>
<protein>
    <submittedName>
        <fullName evidence="1">DUF2891 family protein</fullName>
    </submittedName>
</protein>
<evidence type="ECO:0000313" key="2">
    <source>
        <dbReference type="Proteomes" id="UP000317893"/>
    </source>
</evidence>
<dbReference type="RefSeq" id="WP_141846485.1">
    <property type="nucleotide sequence ID" value="NZ_BAAAPR010000006.1"/>
</dbReference>
<gene>
    <name evidence="1" type="ORF">FB458_0507</name>
</gene>
<keyword evidence="2" id="KW-1185">Reference proteome</keyword>
<name>A0A542DWL3_9MICO</name>
<dbReference type="AlphaFoldDB" id="A0A542DWL3"/>